<proteinExistence type="predicted"/>
<keyword evidence="16" id="KW-0732">Signal</keyword>
<evidence type="ECO:0000256" key="7">
    <source>
        <dbReference type="ARBA" id="ARBA00023136"/>
    </source>
</evidence>
<keyword evidence="3" id="KW-1003">Cell membrane</keyword>
<dbReference type="AlphaFoldDB" id="A0AAN8Q4Q3"/>
<dbReference type="SMART" id="SM00918">
    <property type="entry name" value="Lig_chan-Glu_bd"/>
    <property type="match status" value="1"/>
</dbReference>
<dbReference type="Gene3D" id="1.10.287.70">
    <property type="match status" value="1"/>
</dbReference>
<dbReference type="SUPFAM" id="SSF53850">
    <property type="entry name" value="Periplasmic binding protein-like II"/>
    <property type="match status" value="1"/>
</dbReference>
<feature type="transmembrane region" description="Helical" evidence="15">
    <location>
        <begin position="517"/>
        <end position="539"/>
    </location>
</feature>
<dbReference type="Gene3D" id="3.40.50.2300">
    <property type="match status" value="1"/>
</dbReference>
<dbReference type="InterPro" id="IPR001320">
    <property type="entry name" value="Iontro_rcpt_C"/>
</dbReference>
<dbReference type="SMART" id="SM00079">
    <property type="entry name" value="PBPe"/>
    <property type="match status" value="1"/>
</dbReference>
<evidence type="ECO:0000256" key="11">
    <source>
        <dbReference type="ARBA" id="ARBA00023303"/>
    </source>
</evidence>
<keyword evidence="20" id="KW-1185">Reference proteome</keyword>
<dbReference type="PANTHER" id="PTHR42643">
    <property type="entry name" value="IONOTROPIC RECEPTOR 20A-RELATED"/>
    <property type="match status" value="1"/>
</dbReference>
<keyword evidence="9" id="KW-0325">Glycoprotein</keyword>
<feature type="disulfide bond" evidence="14">
    <location>
        <begin position="706"/>
        <end position="761"/>
    </location>
</feature>
<feature type="binding site" evidence="12">
    <location>
        <position position="476"/>
    </location>
    <ligand>
        <name>L-glutamate</name>
        <dbReference type="ChEBI" id="CHEBI:29985"/>
    </ligand>
</feature>
<keyword evidence="8" id="KW-0675">Receptor</keyword>
<dbReference type="EMBL" id="JAZGQO010000007">
    <property type="protein sequence ID" value="KAK6182745.1"/>
    <property type="molecule type" value="Genomic_DNA"/>
</dbReference>
<dbReference type="Pfam" id="PF10613">
    <property type="entry name" value="Lig_chan-Glu_bd"/>
    <property type="match status" value="1"/>
</dbReference>
<dbReference type="Proteomes" id="UP001347796">
    <property type="component" value="Unassembled WGS sequence"/>
</dbReference>
<feature type="binding site" evidence="12">
    <location>
        <position position="474"/>
    </location>
    <ligand>
        <name>L-glutamate</name>
        <dbReference type="ChEBI" id="CHEBI:29985"/>
    </ligand>
</feature>
<keyword evidence="4 15" id="KW-0812">Transmembrane</keyword>
<feature type="binding site" evidence="12">
    <location>
        <position position="694"/>
    </location>
    <ligand>
        <name>L-glutamate</name>
        <dbReference type="ChEBI" id="CHEBI:29985"/>
    </ligand>
</feature>
<dbReference type="InterPro" id="IPR019594">
    <property type="entry name" value="Glu/Gly-bd"/>
</dbReference>
<feature type="transmembrane region" description="Helical" evidence="15">
    <location>
        <begin position="592"/>
        <end position="614"/>
    </location>
</feature>
<evidence type="ECO:0000256" key="6">
    <source>
        <dbReference type="ARBA" id="ARBA00023065"/>
    </source>
</evidence>
<comment type="caution">
    <text evidence="19">The sequence shown here is derived from an EMBL/GenBank/DDBJ whole genome shotgun (WGS) entry which is preliminary data.</text>
</comment>
<dbReference type="GO" id="GO:0038023">
    <property type="term" value="F:signaling receptor activity"/>
    <property type="evidence" value="ECO:0007669"/>
    <property type="project" value="InterPro"/>
</dbReference>
<feature type="transmembrane region" description="Helical" evidence="15">
    <location>
        <begin position="780"/>
        <end position="803"/>
    </location>
</feature>
<keyword evidence="6" id="KW-0406">Ion transport</keyword>
<feature type="site" description="Interaction with the cone snail toxin Con-ikot-ikot" evidence="13">
    <location>
        <position position="740"/>
    </location>
</feature>
<reference evidence="19 20" key="1">
    <citation type="submission" date="2024-01" db="EMBL/GenBank/DDBJ databases">
        <title>The genome of the rayed Mediterranean limpet Patella caerulea (Linnaeus, 1758).</title>
        <authorList>
            <person name="Anh-Thu Weber A."/>
            <person name="Halstead-Nussloch G."/>
        </authorList>
    </citation>
    <scope>NUCLEOTIDE SEQUENCE [LARGE SCALE GENOMIC DNA]</scope>
    <source>
        <strain evidence="19">AATW-2023a</strain>
        <tissue evidence="19">Whole specimen</tissue>
    </source>
</reference>
<dbReference type="PANTHER" id="PTHR42643:SF24">
    <property type="entry name" value="IONOTROPIC RECEPTOR 60A"/>
    <property type="match status" value="1"/>
</dbReference>
<feature type="domain" description="Ionotropic glutamate receptor C-terminal" evidence="17">
    <location>
        <begin position="396"/>
        <end position="757"/>
    </location>
</feature>
<evidence type="ECO:0000256" key="9">
    <source>
        <dbReference type="ARBA" id="ARBA00023180"/>
    </source>
</evidence>
<name>A0AAN8Q4Q3_PATCE</name>
<evidence type="ECO:0000256" key="13">
    <source>
        <dbReference type="PIRSR" id="PIRSR601508-2"/>
    </source>
</evidence>
<dbReference type="InterPro" id="IPR052192">
    <property type="entry name" value="Insect_Ionotropic_Sensory_Rcpt"/>
</dbReference>
<evidence type="ECO:0000256" key="4">
    <source>
        <dbReference type="ARBA" id="ARBA00022692"/>
    </source>
</evidence>
<evidence type="ECO:0000256" key="14">
    <source>
        <dbReference type="PIRSR" id="PIRSR601508-3"/>
    </source>
</evidence>
<feature type="signal peptide" evidence="16">
    <location>
        <begin position="1"/>
        <end position="17"/>
    </location>
</feature>
<organism evidence="19 20">
    <name type="scientific">Patella caerulea</name>
    <name type="common">Rayed Mediterranean limpet</name>
    <dbReference type="NCBI Taxonomy" id="87958"/>
    <lineage>
        <taxon>Eukaryota</taxon>
        <taxon>Metazoa</taxon>
        <taxon>Spiralia</taxon>
        <taxon>Lophotrochozoa</taxon>
        <taxon>Mollusca</taxon>
        <taxon>Gastropoda</taxon>
        <taxon>Patellogastropoda</taxon>
        <taxon>Patelloidea</taxon>
        <taxon>Patellidae</taxon>
        <taxon>Patella</taxon>
    </lineage>
</organism>
<accession>A0AAN8Q4Q3</accession>
<dbReference type="GO" id="GO:0050906">
    <property type="term" value="P:detection of stimulus involved in sensory perception"/>
    <property type="evidence" value="ECO:0007669"/>
    <property type="project" value="UniProtKB-ARBA"/>
</dbReference>
<dbReference type="GO" id="GO:0005886">
    <property type="term" value="C:plasma membrane"/>
    <property type="evidence" value="ECO:0007669"/>
    <property type="project" value="UniProtKB-SubCell"/>
</dbReference>
<dbReference type="Pfam" id="PF00060">
    <property type="entry name" value="Lig_chan"/>
    <property type="match status" value="1"/>
</dbReference>
<comment type="subcellular location">
    <subcellularLocation>
        <location evidence="1">Cell membrane</location>
        <topology evidence="1">Multi-pass membrane protein</topology>
    </subcellularLocation>
</comment>
<evidence type="ECO:0000256" key="8">
    <source>
        <dbReference type="ARBA" id="ARBA00023170"/>
    </source>
</evidence>
<keyword evidence="2" id="KW-0813">Transport</keyword>
<feature type="domain" description="Ionotropic glutamate receptor L-glutamate and glycine-binding" evidence="18">
    <location>
        <begin position="406"/>
        <end position="465"/>
    </location>
</feature>
<dbReference type="FunFam" id="3.40.190.10:FF:000024">
    <property type="entry name" value="Glutamate receptor, ionotropic, delta 1"/>
    <property type="match status" value="1"/>
</dbReference>
<evidence type="ECO:0000256" key="1">
    <source>
        <dbReference type="ARBA" id="ARBA00004651"/>
    </source>
</evidence>
<feature type="chain" id="PRO_5043054083" evidence="16">
    <location>
        <begin position="18"/>
        <end position="809"/>
    </location>
</feature>
<evidence type="ECO:0000256" key="12">
    <source>
        <dbReference type="PIRSR" id="PIRSR601508-1"/>
    </source>
</evidence>
<protein>
    <submittedName>
        <fullName evidence="19">Uncharacterized protein</fullName>
    </submittedName>
</protein>
<evidence type="ECO:0000313" key="20">
    <source>
        <dbReference type="Proteomes" id="UP001347796"/>
    </source>
</evidence>
<evidence type="ECO:0000256" key="3">
    <source>
        <dbReference type="ARBA" id="ARBA00022475"/>
    </source>
</evidence>
<dbReference type="GO" id="GO:0015276">
    <property type="term" value="F:ligand-gated monoatomic ion channel activity"/>
    <property type="evidence" value="ECO:0007669"/>
    <property type="project" value="InterPro"/>
</dbReference>
<dbReference type="PRINTS" id="PR00177">
    <property type="entry name" value="NMDARECEPTOR"/>
</dbReference>
<sequence length="809" mass="92077">MPLQIILFLLYLVPVENTVSDIRYDCPDEAIVICIVSSGSGAGIDSVNVNSTVPQSLLDINLSFCIQKVPPTSDYTAEINTVNDLNQGCDVIIVVNNGINSLFMDAVTVPKVDIFQPDVKQEMMSQSYCKNFNETPLDCDFYLVSNIIGSHLSKLMVSTMENLKWQKIAIIYDRFYEEQISELVLSLATIQIQCVLLKFDNVSCDNLLPRLKKIYFDFGGGNMNVLLLCSSTCTTTVLSQANRYNEYYGRQTAFELNTKWLIASTMVNKCILDDSSLVLDNVAVFNDYEIRSARARHPITIIENLMTETIINYKRNCSLDQTCNVEISLEKEYFVNYTVQLFQRIMEQKSISISTLMWAENDRRELRQVGCMKGQDALNLESAIFPNANFGFNKRKFVVSTNPWPPFVNKKTTNTSVKYSGFCLDLLQELATSLNFSYTLIEPPDMEWGRELDGNWTGLIGQLARADVDLVVAPISISTERETVMDFTQPYFYEKTGLGMRRPDPNKTKWRRLVEPLTWQVLLCIGISFLIISILFSLIERYNPFYLTKGKKRDIDITRQFQAKIWYLFGALLAHGGNQVTQSSSGRFLIGFWWLFCMVMAATYSGNLVAFLTVTKDKPPFTSLAGMIQQDDYIWGTIGGTVIVQLLQTSNRSDYRQVWSGIEKFSQSDPGILSLSGDDHLERVLAGDYVFLGDYTLMEVWETQYCDLFTIEEHFFPMQFGLGLLNNSAYTTIFTNNLLKIYESGLVQIWKKRWWPNSTSCGTGRNTQIKAVDLLSLQSAFYIIAIGIWLAVVALIIEVLPYFKKKMNK</sequence>
<evidence type="ECO:0000256" key="5">
    <source>
        <dbReference type="ARBA" id="ARBA00022989"/>
    </source>
</evidence>
<evidence type="ECO:0000256" key="10">
    <source>
        <dbReference type="ARBA" id="ARBA00023286"/>
    </source>
</evidence>
<evidence type="ECO:0000256" key="15">
    <source>
        <dbReference type="SAM" id="Phobius"/>
    </source>
</evidence>
<gene>
    <name evidence="19" type="ORF">SNE40_010359</name>
</gene>
<keyword evidence="10" id="KW-1071">Ligand-gated ion channel</keyword>
<keyword evidence="11" id="KW-0407">Ion channel</keyword>
<evidence type="ECO:0000256" key="16">
    <source>
        <dbReference type="SAM" id="SignalP"/>
    </source>
</evidence>
<evidence type="ECO:0000256" key="2">
    <source>
        <dbReference type="ARBA" id="ARBA00022448"/>
    </source>
</evidence>
<dbReference type="Gene3D" id="3.40.190.10">
    <property type="entry name" value="Periplasmic binding protein-like II"/>
    <property type="match status" value="1"/>
</dbReference>
<feature type="binding site" evidence="12">
    <location>
        <position position="481"/>
    </location>
    <ligand>
        <name>L-glutamate</name>
        <dbReference type="ChEBI" id="CHEBI:29985"/>
    </ligand>
</feature>
<evidence type="ECO:0000313" key="19">
    <source>
        <dbReference type="EMBL" id="KAK6182745.1"/>
    </source>
</evidence>
<keyword evidence="5 15" id="KW-1133">Transmembrane helix</keyword>
<evidence type="ECO:0000259" key="18">
    <source>
        <dbReference type="SMART" id="SM00918"/>
    </source>
</evidence>
<dbReference type="InterPro" id="IPR001508">
    <property type="entry name" value="Iono_Glu_rcpt_met"/>
</dbReference>
<evidence type="ECO:0000259" key="17">
    <source>
        <dbReference type="SMART" id="SM00079"/>
    </source>
</evidence>
<keyword evidence="14" id="KW-1015">Disulfide bond</keyword>
<keyword evidence="7 15" id="KW-0472">Membrane</keyword>